<feature type="transmembrane region" description="Helical" evidence="1">
    <location>
        <begin position="81"/>
        <end position="101"/>
    </location>
</feature>
<reference evidence="2" key="1">
    <citation type="journal article" date="2022" name="Int. J. Mol. Sci.">
        <title>Phenotypic and genotypic virulence characterisation of Staphylococcus pettenkoferi strains isolated from human bloodstream and diabetic foot infections.</title>
        <authorList>
            <person name="Magnan C."/>
        </authorList>
    </citation>
    <scope>NUCLEOTIDE SEQUENCE</scope>
    <source>
        <strain evidence="2">NSP020P</strain>
    </source>
</reference>
<accession>A0A9Q4D915</accession>
<dbReference type="EMBL" id="JANSKX010000032">
    <property type="protein sequence ID" value="MCY1595515.1"/>
    <property type="molecule type" value="Genomic_DNA"/>
</dbReference>
<dbReference type="Proteomes" id="UP001081438">
    <property type="component" value="Unassembled WGS sequence"/>
</dbReference>
<proteinExistence type="predicted"/>
<organism evidence="2 3">
    <name type="scientific">Staphylococcus pettenkoferi</name>
    <dbReference type="NCBI Taxonomy" id="170573"/>
    <lineage>
        <taxon>Bacteria</taxon>
        <taxon>Bacillati</taxon>
        <taxon>Bacillota</taxon>
        <taxon>Bacilli</taxon>
        <taxon>Bacillales</taxon>
        <taxon>Staphylococcaceae</taxon>
        <taxon>Staphylococcus</taxon>
    </lineage>
</organism>
<sequence length="102" mass="11964">MSIFKRADYEKYEHREDNIMTNKTTIFSLFLSLLALVFPFLIFDEIVTTPFQIIMAILILIAIFAINFYSALRGDRAINVFAAIVTLITLFLFTIPLWRYIF</sequence>
<feature type="transmembrane region" description="Helical" evidence="1">
    <location>
        <begin position="49"/>
        <end position="69"/>
    </location>
</feature>
<evidence type="ECO:0000313" key="3">
    <source>
        <dbReference type="Proteomes" id="UP001081438"/>
    </source>
</evidence>
<comment type="caution">
    <text evidence="2">The sequence shown here is derived from an EMBL/GenBank/DDBJ whole genome shotgun (WGS) entry which is preliminary data.</text>
</comment>
<keyword evidence="1" id="KW-0472">Membrane</keyword>
<evidence type="ECO:0000313" key="2">
    <source>
        <dbReference type="EMBL" id="MCY1595515.1"/>
    </source>
</evidence>
<dbReference type="AlphaFoldDB" id="A0A9Q4D915"/>
<gene>
    <name evidence="2" type="ORF">NW112_09730</name>
</gene>
<protein>
    <submittedName>
        <fullName evidence="2">Uncharacterized protein</fullName>
    </submittedName>
</protein>
<feature type="transmembrane region" description="Helical" evidence="1">
    <location>
        <begin position="21"/>
        <end position="43"/>
    </location>
</feature>
<keyword evidence="1" id="KW-1133">Transmembrane helix</keyword>
<name>A0A9Q4D915_9STAP</name>
<keyword evidence="1" id="KW-0812">Transmembrane</keyword>
<evidence type="ECO:0000256" key="1">
    <source>
        <dbReference type="SAM" id="Phobius"/>
    </source>
</evidence>